<sequence>MAYQQGAQALDRAAVALLEAPARPLAHLAHLQVIPGLQARIQLRPVVERAVGMQQADRPARRAFTQTLEMPMDIAHGQVTATAVGGDPPERSHCIIPLLLSGTGVK</sequence>
<dbReference type="EMBL" id="LIAE01008229">
    <property type="protein sequence ID" value="PAV75012.1"/>
    <property type="molecule type" value="Genomic_DNA"/>
</dbReference>
<evidence type="ECO:0000313" key="1">
    <source>
        <dbReference type="EMBL" id="PAV75012.1"/>
    </source>
</evidence>
<comment type="caution">
    <text evidence="1">The sequence shown here is derived from an EMBL/GenBank/DDBJ whole genome shotgun (WGS) entry which is preliminary data.</text>
</comment>
<keyword evidence="2" id="KW-1185">Reference proteome</keyword>
<name>A0A2A2KM81_9BILA</name>
<organism evidence="1 2">
    <name type="scientific">Diploscapter pachys</name>
    <dbReference type="NCBI Taxonomy" id="2018661"/>
    <lineage>
        <taxon>Eukaryota</taxon>
        <taxon>Metazoa</taxon>
        <taxon>Ecdysozoa</taxon>
        <taxon>Nematoda</taxon>
        <taxon>Chromadorea</taxon>
        <taxon>Rhabditida</taxon>
        <taxon>Rhabditina</taxon>
        <taxon>Rhabditomorpha</taxon>
        <taxon>Rhabditoidea</taxon>
        <taxon>Rhabditidae</taxon>
        <taxon>Diploscapter</taxon>
    </lineage>
</organism>
<accession>A0A2A2KM81</accession>
<evidence type="ECO:0000313" key="2">
    <source>
        <dbReference type="Proteomes" id="UP000218231"/>
    </source>
</evidence>
<reference evidence="1 2" key="1">
    <citation type="journal article" date="2017" name="Curr. Biol.">
        <title>Genome architecture and evolution of a unichromosomal asexual nematode.</title>
        <authorList>
            <person name="Fradin H."/>
            <person name="Zegar C."/>
            <person name="Gutwein M."/>
            <person name="Lucas J."/>
            <person name="Kovtun M."/>
            <person name="Corcoran D."/>
            <person name="Baugh L.R."/>
            <person name="Kiontke K."/>
            <person name="Gunsalus K."/>
            <person name="Fitch D.H."/>
            <person name="Piano F."/>
        </authorList>
    </citation>
    <scope>NUCLEOTIDE SEQUENCE [LARGE SCALE GENOMIC DNA]</scope>
    <source>
        <strain evidence="1">PF1309</strain>
    </source>
</reference>
<dbReference type="AlphaFoldDB" id="A0A2A2KM81"/>
<gene>
    <name evidence="1" type="ORF">WR25_15062</name>
</gene>
<protein>
    <submittedName>
        <fullName evidence="1">Uncharacterized protein</fullName>
    </submittedName>
</protein>
<proteinExistence type="predicted"/>
<dbReference type="Proteomes" id="UP000218231">
    <property type="component" value="Unassembled WGS sequence"/>
</dbReference>